<dbReference type="InterPro" id="IPR013830">
    <property type="entry name" value="SGNH_hydro"/>
</dbReference>
<feature type="domain" description="SGNH hydrolase-type esterase" evidence="2">
    <location>
        <begin position="65"/>
        <end position="208"/>
    </location>
</feature>
<dbReference type="GO" id="GO:0004622">
    <property type="term" value="F:phosphatidylcholine lysophospholipase activity"/>
    <property type="evidence" value="ECO:0007669"/>
    <property type="project" value="TreeGrafter"/>
</dbReference>
<proteinExistence type="predicted"/>
<dbReference type="InterPro" id="IPR036514">
    <property type="entry name" value="SGNH_hydro_sf"/>
</dbReference>
<dbReference type="Pfam" id="PF13472">
    <property type="entry name" value="Lipase_GDSL_2"/>
    <property type="match status" value="1"/>
</dbReference>
<organism evidence="3 4">
    <name type="scientific">Neptunicella marina</name>
    <dbReference type="NCBI Taxonomy" id="2125989"/>
    <lineage>
        <taxon>Bacteria</taxon>
        <taxon>Pseudomonadati</taxon>
        <taxon>Pseudomonadota</taxon>
        <taxon>Gammaproteobacteria</taxon>
        <taxon>Alteromonadales</taxon>
        <taxon>Alteromonadaceae</taxon>
        <taxon>Neptunicella</taxon>
    </lineage>
</organism>
<dbReference type="PANTHER" id="PTHR30383:SF5">
    <property type="entry name" value="SGNH HYDROLASE-TYPE ESTERASE DOMAIN-CONTAINING PROTEIN"/>
    <property type="match status" value="1"/>
</dbReference>
<sequence>MIYRHFILFIAALVSLSANLVFAKEYAFAFDKEIDAFERQDRENTFPQQAILFVGSSSINYWPTAEAFADKVVINRGFGGAITDDVLHVYNKVIGKYNPSKVVIYVGDNDIAKGMSVAETTNSLKQLFDKIHDDFAKAKIIFIPIKPSILRWSMWSDMQKVNANISQIADKTDYVTYVDMATPLLNNKGEPDASLFIKDGLHLNAAGYVIWNKTLAPYL</sequence>
<evidence type="ECO:0000313" key="3">
    <source>
        <dbReference type="EMBL" id="MBC3767435.1"/>
    </source>
</evidence>
<dbReference type="Proteomes" id="UP000601768">
    <property type="component" value="Unassembled WGS sequence"/>
</dbReference>
<dbReference type="InterPro" id="IPR051532">
    <property type="entry name" value="Ester_Hydrolysis_Enzymes"/>
</dbReference>
<protein>
    <submittedName>
        <fullName evidence="3">Lipolytic enzyme</fullName>
    </submittedName>
</protein>
<name>A0A8J6M0J7_9ALTE</name>
<dbReference type="Gene3D" id="3.40.50.1110">
    <property type="entry name" value="SGNH hydrolase"/>
    <property type="match status" value="1"/>
</dbReference>
<dbReference type="RefSeq" id="WP_186507957.1">
    <property type="nucleotide sequence ID" value="NZ_JACNEP010000018.1"/>
</dbReference>
<dbReference type="SUPFAM" id="SSF52266">
    <property type="entry name" value="SGNH hydrolase"/>
    <property type="match status" value="1"/>
</dbReference>
<comment type="caution">
    <text evidence="3">The sequence shown here is derived from an EMBL/GenBank/DDBJ whole genome shotgun (WGS) entry which is preliminary data.</text>
</comment>
<evidence type="ECO:0000256" key="1">
    <source>
        <dbReference type="SAM" id="SignalP"/>
    </source>
</evidence>
<gene>
    <name evidence="3" type="ORF">H8B19_16270</name>
</gene>
<feature type="signal peptide" evidence="1">
    <location>
        <begin position="1"/>
        <end position="23"/>
    </location>
</feature>
<dbReference type="EMBL" id="JACNEP010000018">
    <property type="protein sequence ID" value="MBC3767435.1"/>
    <property type="molecule type" value="Genomic_DNA"/>
</dbReference>
<evidence type="ECO:0000259" key="2">
    <source>
        <dbReference type="Pfam" id="PF13472"/>
    </source>
</evidence>
<keyword evidence="1" id="KW-0732">Signal</keyword>
<reference evidence="3" key="1">
    <citation type="journal article" date="2018" name="Int. J. Syst. Evol. Microbiol.">
        <title>Neptunicella marina gen. nov., sp. nov., isolated from surface seawater.</title>
        <authorList>
            <person name="Liu X."/>
            <person name="Lai Q."/>
            <person name="Du Y."/>
            <person name="Zhang X."/>
            <person name="Liu Z."/>
            <person name="Sun F."/>
            <person name="Shao Z."/>
        </authorList>
    </citation>
    <scope>NUCLEOTIDE SEQUENCE</scope>
    <source>
        <strain evidence="3">S27-2</strain>
    </source>
</reference>
<evidence type="ECO:0000313" key="4">
    <source>
        <dbReference type="Proteomes" id="UP000601768"/>
    </source>
</evidence>
<accession>A0A8J6M0J7</accession>
<dbReference type="AlphaFoldDB" id="A0A8J6M0J7"/>
<feature type="chain" id="PRO_5035186314" evidence="1">
    <location>
        <begin position="24"/>
        <end position="219"/>
    </location>
</feature>
<reference evidence="3" key="2">
    <citation type="submission" date="2020-08" db="EMBL/GenBank/DDBJ databases">
        <authorList>
            <person name="Lai Q."/>
        </authorList>
    </citation>
    <scope>NUCLEOTIDE SEQUENCE</scope>
    <source>
        <strain evidence="3">S27-2</strain>
    </source>
</reference>
<dbReference type="PANTHER" id="PTHR30383">
    <property type="entry name" value="THIOESTERASE 1/PROTEASE 1/LYSOPHOSPHOLIPASE L1"/>
    <property type="match status" value="1"/>
</dbReference>
<keyword evidence="4" id="KW-1185">Reference proteome</keyword>